<reference evidence="1 2" key="1">
    <citation type="journal article" date="2014" name="Genome Announc.">
        <title>Complete Genome Sequence of the Novel Giant Pseudomonas Phage PaBG.</title>
        <authorList>
            <person name="Sykilinda N.N."/>
            <person name="Bondar A.A."/>
            <person name="Gorshkova A.S."/>
            <person name="Kurochkina L.P."/>
            <person name="Kulikov E.E."/>
            <person name="Shneider M.M."/>
            <person name="Kadykov V.A."/>
            <person name="Solovjeva N.V."/>
            <person name="Kabilov M.R."/>
            <person name="Mesyanzhinov V.V."/>
            <person name="Vlassov V.V."/>
            <person name="Drukker V.V."/>
            <person name="Miroshnikov K.A."/>
        </authorList>
    </citation>
    <scope>NUCLEOTIDE SEQUENCE [LARGE SCALE GENOMIC DNA]</scope>
</reference>
<accession>S5VZU2</accession>
<dbReference type="EMBL" id="KF147891">
    <property type="protein sequence ID" value="AGS82175.1"/>
    <property type="molecule type" value="Genomic_DNA"/>
</dbReference>
<sequence>MRKQTVRDGSIDDPTTLAYDMANSPFNGLKYMHKYASMVSKQDKQLLETIINHMEPLNSAYHYFIFREAEDFDFDQLYLDQKTHKEFLADKLKTFADTHFQCLDIATSWHPLEGLSVAGVLFRTKPGMAPARDEVEAAWTDRQLHTFCNWTVIDNYDEFGGVVMAQPDKRTTFGRKAQELLEQLKGEVQGPSEVNDFFATAFGVFRAMGSAKIDGKRTQLLPARFDHLALGLFMRLPQERLFEVPSGWEQVNQTAFAFAQEMESTYMLRAKANVEEV</sequence>
<protein>
    <submittedName>
        <fullName evidence="1">Uncharacterized protein</fullName>
    </submittedName>
</protein>
<organism evidence="1 2">
    <name type="scientific">Pseudomonas phage PaBG</name>
    <dbReference type="NCBI Taxonomy" id="1335230"/>
    <lineage>
        <taxon>Viruses</taxon>
        <taxon>Duplodnaviria</taxon>
        <taxon>Heunggongvirae</taxon>
        <taxon>Uroviricota</taxon>
        <taxon>Caudoviricetes</taxon>
        <taxon>Baikalvirus</taxon>
        <taxon>Baikalvirus PaBG</taxon>
    </lineage>
</organism>
<dbReference type="Proteomes" id="UP000015545">
    <property type="component" value="Segment"/>
</dbReference>
<evidence type="ECO:0000313" key="1">
    <source>
        <dbReference type="EMBL" id="AGS82175.1"/>
    </source>
</evidence>
<proteinExistence type="predicted"/>
<dbReference type="RefSeq" id="YP_008433622.1">
    <property type="nucleotide sequence ID" value="NC_022096.1"/>
</dbReference>
<name>S5VZU2_9CAUD</name>
<dbReference type="KEGG" id="vg:16574977"/>
<gene>
    <name evidence="1" type="ORF">PaBG_00292</name>
</gene>
<keyword evidence="2" id="KW-1185">Reference proteome</keyword>
<evidence type="ECO:0000313" key="2">
    <source>
        <dbReference type="Proteomes" id="UP000015545"/>
    </source>
</evidence>